<reference evidence="3 4" key="1">
    <citation type="submission" date="2017-09" db="EMBL/GenBank/DDBJ databases">
        <title>Depth-based differentiation of microbial function through sediment-hosted aquifers and enrichment of novel symbionts in the deep terrestrial subsurface.</title>
        <authorList>
            <person name="Probst A.J."/>
            <person name="Ladd B."/>
            <person name="Jarett J.K."/>
            <person name="Geller-Mcgrath D.E."/>
            <person name="Sieber C.M."/>
            <person name="Emerson J.B."/>
            <person name="Anantharaman K."/>
            <person name="Thomas B.C."/>
            <person name="Malmstrom R."/>
            <person name="Stieglmeier M."/>
            <person name="Klingl A."/>
            <person name="Woyke T."/>
            <person name="Ryan C.M."/>
            <person name="Banfield J.F."/>
        </authorList>
    </citation>
    <scope>NUCLEOTIDE SEQUENCE [LARGE SCALE GENOMIC DNA]</scope>
    <source>
        <strain evidence="3">CG10_big_fil_rev_8_21_14_0_10_45_14</strain>
    </source>
</reference>
<dbReference type="PANTHER" id="PTHR30121">
    <property type="entry name" value="UNCHARACTERIZED PROTEIN YJGR-RELATED"/>
    <property type="match status" value="1"/>
</dbReference>
<comment type="caution">
    <text evidence="3">The sequence shown here is derived from an EMBL/GenBank/DDBJ whole genome shotgun (WGS) entry which is preliminary data.</text>
</comment>
<organism evidence="3 4">
    <name type="scientific">Candidatus Vogelbacteria bacterium CG10_big_fil_rev_8_21_14_0_10_45_14</name>
    <dbReference type="NCBI Taxonomy" id="1975042"/>
    <lineage>
        <taxon>Bacteria</taxon>
        <taxon>Candidatus Vogeliibacteriota</taxon>
    </lineage>
</organism>
<sequence length="583" mass="65450">MQNSDSKSPAWADINRNRDITYFGATNFRNREQVFGIKRRDRRQHMYIIGKTGTGKTALLNNLAIQDIAHGDGLCVVDPHGEFVEGLLSHIPPSRYKDVVYVNPADEEYHVGFNVLELPDPKYKHLVASGLMGIFTKIWANVWSSRMEYILNNTILALLETPGTTLLGIPRMLVDKNYRQRIIANVKDPVVKAFWVQEYEEWRDQFRNEAISPIQNKVGQFLSTSIVRNIVGQKKSTINIFDIMNERKILLLNVSKGRVGEDISALLGAMFITKIQLMAMERVRIPEQERNDFYLYVDEFQNFATDSFADILSEARKYRLDLVLAHQYIGQLVTEVSTRVRDAVFGNVGTMLTFRVGAEDAEFLEKELSPEFMSTDIVQLPNYRIYTKLMIDGETSRPFSANTLPPIEEPLSHDIKARELIIAESRKRYCRPRADVEREVNEWSGLDIAGGGTGGDVRGRTSDFSRSTQSKAGGTRQGGDRSFGGNSGRDDARTSSTPRAVKIDKSIPALAALGIEFTTDEKVATRKPPISSTNSARVKPSLKARPYPQKGFSLKSIKDSSEEKTALRDALSKLTGANDNPAV</sequence>
<evidence type="ECO:0000259" key="2">
    <source>
        <dbReference type="Pfam" id="PF10412"/>
    </source>
</evidence>
<dbReference type="SUPFAM" id="SSF52540">
    <property type="entry name" value="P-loop containing nucleoside triphosphate hydrolases"/>
    <property type="match status" value="1"/>
</dbReference>
<evidence type="ECO:0000313" key="3">
    <source>
        <dbReference type="EMBL" id="PIR46859.1"/>
    </source>
</evidence>
<dbReference type="InterPro" id="IPR019476">
    <property type="entry name" value="T4SS_TraD_DNA-bd"/>
</dbReference>
<dbReference type="Pfam" id="PF10412">
    <property type="entry name" value="TrwB_AAD_bind"/>
    <property type="match status" value="1"/>
</dbReference>
<dbReference type="InterPro" id="IPR051162">
    <property type="entry name" value="T4SS_component"/>
</dbReference>
<evidence type="ECO:0000313" key="4">
    <source>
        <dbReference type="Proteomes" id="UP000230833"/>
    </source>
</evidence>
<dbReference type="Gene3D" id="3.40.50.300">
    <property type="entry name" value="P-loop containing nucleotide triphosphate hydrolases"/>
    <property type="match status" value="2"/>
</dbReference>
<protein>
    <recommendedName>
        <fullName evidence="2">Type IV secretion system coupling protein TraD DNA-binding domain-containing protein</fullName>
    </recommendedName>
</protein>
<dbReference type="Proteomes" id="UP000230833">
    <property type="component" value="Unassembled WGS sequence"/>
</dbReference>
<dbReference type="InterPro" id="IPR027417">
    <property type="entry name" value="P-loop_NTPase"/>
</dbReference>
<name>A0A2H0RJY6_9BACT</name>
<evidence type="ECO:0000256" key="1">
    <source>
        <dbReference type="SAM" id="MobiDB-lite"/>
    </source>
</evidence>
<feature type="domain" description="Type IV secretion system coupling protein TraD DNA-binding" evidence="2">
    <location>
        <begin position="38"/>
        <end position="358"/>
    </location>
</feature>
<dbReference type="EMBL" id="PCYL01000026">
    <property type="protein sequence ID" value="PIR46859.1"/>
    <property type="molecule type" value="Genomic_DNA"/>
</dbReference>
<feature type="compositionally biased region" description="Gly residues" evidence="1">
    <location>
        <begin position="475"/>
        <end position="487"/>
    </location>
</feature>
<proteinExistence type="predicted"/>
<gene>
    <name evidence="3" type="ORF">COV07_02020</name>
</gene>
<feature type="region of interest" description="Disordered" evidence="1">
    <location>
        <begin position="521"/>
        <end position="562"/>
    </location>
</feature>
<dbReference type="CDD" id="cd01127">
    <property type="entry name" value="TrwB_TraG_TraD_VirD4"/>
    <property type="match status" value="1"/>
</dbReference>
<dbReference type="PANTHER" id="PTHR30121:SF6">
    <property type="entry name" value="SLR6007 PROTEIN"/>
    <property type="match status" value="1"/>
</dbReference>
<accession>A0A2H0RJY6</accession>
<dbReference type="AlphaFoldDB" id="A0A2H0RJY6"/>
<feature type="region of interest" description="Disordered" evidence="1">
    <location>
        <begin position="446"/>
        <end position="501"/>
    </location>
</feature>